<dbReference type="PANTHER" id="PTHR43155:SF2">
    <property type="entry name" value="CYCLIC DI-GMP PHOSPHODIESTERASE PA4108"/>
    <property type="match status" value="1"/>
</dbReference>
<dbReference type="InterPro" id="IPR037522">
    <property type="entry name" value="HD_GYP_dom"/>
</dbReference>
<name>A0A538SKW9_UNCEI</name>
<dbReference type="Pfam" id="PF13487">
    <property type="entry name" value="HD_5"/>
    <property type="match status" value="2"/>
</dbReference>
<feature type="domain" description="HD-GYP" evidence="1">
    <location>
        <begin position="12"/>
        <end position="248"/>
    </location>
</feature>
<evidence type="ECO:0000313" key="3">
    <source>
        <dbReference type="Proteomes" id="UP000320184"/>
    </source>
</evidence>
<dbReference type="InterPro" id="IPR003607">
    <property type="entry name" value="HD/PDEase_dom"/>
</dbReference>
<dbReference type="EMBL" id="VBOT01000048">
    <property type="protein sequence ID" value="TMQ52018.1"/>
    <property type="molecule type" value="Genomic_DNA"/>
</dbReference>
<dbReference type="SMART" id="SM00471">
    <property type="entry name" value="HDc"/>
    <property type="match status" value="1"/>
</dbReference>
<dbReference type="Proteomes" id="UP000320184">
    <property type="component" value="Unassembled WGS sequence"/>
</dbReference>
<proteinExistence type="predicted"/>
<dbReference type="PANTHER" id="PTHR43155">
    <property type="entry name" value="CYCLIC DI-GMP PHOSPHODIESTERASE PA4108-RELATED"/>
    <property type="match status" value="1"/>
</dbReference>
<dbReference type="PROSITE" id="PS51832">
    <property type="entry name" value="HD_GYP"/>
    <property type="match status" value="2"/>
</dbReference>
<sequence length="464" mass="50700">MTSRTPPTPPAEAVRVSEVLAALSFALDLTEGEPMGHSLRTCLIGMELADHLGLSLQDRRDLYYAMMLKDVGCSSSSARVHELFGGDDRLAQHWLKLVDWGNTLKAARFGLKHFVPGDSLGERARRVAMLARAGSSVATELVEMRSTRGASIVRRLGLGERAAEAVRSIDEHWDGSGRPRGARGDEIPLLSRIICISQILEVFAMVHGPRGAIQLAQSKKGRWFDPALVEACDHRLEQRMALWCALNAQGLRDAVRNGEPDGASLLAGPGTLDRIALGFAEVVDAKSPFTASHSFRVTEMALKIAARLGHGTEQLIELRRAALLHDIGKLYVPNSILDKPGRLGPEEWETVRLHPYYTQRILEHIRGFENLAVIAGAHHERLDGRGYFQGLRAEQIPLGSRVIATADIYDALTTARPYRPALPEETAVQLMERDRGIGLSGDCLDALADVLQAGEGGEYLGRVA</sequence>
<organism evidence="2 3">
    <name type="scientific">Eiseniibacteriota bacterium</name>
    <dbReference type="NCBI Taxonomy" id="2212470"/>
    <lineage>
        <taxon>Bacteria</taxon>
        <taxon>Candidatus Eiseniibacteriota</taxon>
    </lineage>
</organism>
<dbReference type="AlphaFoldDB" id="A0A538SKW9"/>
<gene>
    <name evidence="2" type="ORF">E6K73_04030</name>
</gene>
<dbReference type="Gene3D" id="1.10.3210.10">
    <property type="entry name" value="Hypothetical protein af1432"/>
    <property type="match status" value="3"/>
</dbReference>
<dbReference type="CDD" id="cd00077">
    <property type="entry name" value="HDc"/>
    <property type="match status" value="1"/>
</dbReference>
<dbReference type="SUPFAM" id="SSF109604">
    <property type="entry name" value="HD-domain/PDEase-like"/>
    <property type="match status" value="2"/>
</dbReference>
<protein>
    <submittedName>
        <fullName evidence="2">HD domain-containing protein</fullName>
    </submittedName>
</protein>
<accession>A0A538SKW9</accession>
<comment type="caution">
    <text evidence="2">The sequence shown here is derived from an EMBL/GenBank/DDBJ whole genome shotgun (WGS) entry which is preliminary data.</text>
</comment>
<evidence type="ECO:0000259" key="1">
    <source>
        <dbReference type="PROSITE" id="PS51832"/>
    </source>
</evidence>
<reference evidence="2 3" key="1">
    <citation type="journal article" date="2019" name="Nat. Microbiol.">
        <title>Mediterranean grassland soil C-N compound turnover is dependent on rainfall and depth, and is mediated by genomically divergent microorganisms.</title>
        <authorList>
            <person name="Diamond S."/>
            <person name="Andeer P.F."/>
            <person name="Li Z."/>
            <person name="Crits-Christoph A."/>
            <person name="Burstein D."/>
            <person name="Anantharaman K."/>
            <person name="Lane K.R."/>
            <person name="Thomas B.C."/>
            <person name="Pan C."/>
            <person name="Northen T.R."/>
            <person name="Banfield J.F."/>
        </authorList>
    </citation>
    <scope>NUCLEOTIDE SEQUENCE [LARGE SCALE GENOMIC DNA]</scope>
    <source>
        <strain evidence="2">WS_3</strain>
    </source>
</reference>
<evidence type="ECO:0000313" key="2">
    <source>
        <dbReference type="EMBL" id="TMQ52018.1"/>
    </source>
</evidence>
<feature type="domain" description="HD-GYP" evidence="1">
    <location>
        <begin position="268"/>
        <end position="463"/>
    </location>
</feature>